<dbReference type="InterPro" id="IPR041698">
    <property type="entry name" value="Methyltransf_25"/>
</dbReference>
<name>A0A7C1X1Z0_UNCW3</name>
<comment type="caution">
    <text evidence="4">The sequence shown here is derived from an EMBL/GenBank/DDBJ whole genome shotgun (WGS) entry which is preliminary data.</text>
</comment>
<evidence type="ECO:0000313" key="5">
    <source>
        <dbReference type="EMBL" id="HFJ53503.1"/>
    </source>
</evidence>
<proteinExistence type="predicted"/>
<dbReference type="AlphaFoldDB" id="A0A7C1X1Z0"/>
<protein>
    <submittedName>
        <fullName evidence="4">Class I SAM-dependent methyltransferase</fullName>
    </submittedName>
</protein>
<evidence type="ECO:0000313" key="3">
    <source>
        <dbReference type="EMBL" id="HEA87664.1"/>
    </source>
</evidence>
<dbReference type="EMBL" id="DSKA01000196">
    <property type="protein sequence ID" value="HEE18440.1"/>
    <property type="molecule type" value="Genomic_DNA"/>
</dbReference>
<evidence type="ECO:0000313" key="4">
    <source>
        <dbReference type="EMBL" id="HEE18440.1"/>
    </source>
</evidence>
<dbReference type="GO" id="GO:0008168">
    <property type="term" value="F:methyltransferase activity"/>
    <property type="evidence" value="ECO:0007669"/>
    <property type="project" value="UniProtKB-KW"/>
</dbReference>
<keyword evidence="4" id="KW-0489">Methyltransferase</keyword>
<dbReference type="SUPFAM" id="SSF53335">
    <property type="entry name" value="S-adenosyl-L-methionine-dependent methyltransferases"/>
    <property type="match status" value="1"/>
</dbReference>
<keyword evidence="1 4" id="KW-0808">Transferase</keyword>
<gene>
    <name evidence="4" type="ORF">ENP62_02675</name>
    <name evidence="3" type="ORF">ENP94_06630</name>
    <name evidence="5" type="ORF">ENS16_02280</name>
</gene>
<accession>A0A7C1X1Z0</accession>
<evidence type="ECO:0000256" key="1">
    <source>
        <dbReference type="ARBA" id="ARBA00022679"/>
    </source>
</evidence>
<reference evidence="4" key="1">
    <citation type="journal article" date="2020" name="mSystems">
        <title>Genome- and Community-Level Interaction Insights into Carbon Utilization and Element Cycling Functions of Hydrothermarchaeota in Hydrothermal Sediment.</title>
        <authorList>
            <person name="Zhou Z."/>
            <person name="Liu Y."/>
            <person name="Xu W."/>
            <person name="Pan J."/>
            <person name="Luo Z.H."/>
            <person name="Li M."/>
        </authorList>
    </citation>
    <scope>NUCLEOTIDE SEQUENCE [LARGE SCALE GENOMIC DNA]</scope>
    <source>
        <strain evidence="4">SpSt-236</strain>
        <strain evidence="3">SpSt-265</strain>
        <strain evidence="5">SpSt-465</strain>
    </source>
</reference>
<dbReference type="Gene3D" id="3.40.50.150">
    <property type="entry name" value="Vaccinia Virus protein VP39"/>
    <property type="match status" value="1"/>
</dbReference>
<dbReference type="EMBL" id="DSTU01000004">
    <property type="protein sequence ID" value="HFJ53503.1"/>
    <property type="molecule type" value="Genomic_DNA"/>
</dbReference>
<dbReference type="CDD" id="cd02440">
    <property type="entry name" value="AdoMet_MTases"/>
    <property type="match status" value="1"/>
</dbReference>
<dbReference type="Pfam" id="PF13649">
    <property type="entry name" value="Methyltransf_25"/>
    <property type="match status" value="1"/>
</dbReference>
<dbReference type="InterPro" id="IPR029063">
    <property type="entry name" value="SAM-dependent_MTases_sf"/>
</dbReference>
<dbReference type="PANTHER" id="PTHR43861">
    <property type="entry name" value="TRANS-ACONITATE 2-METHYLTRANSFERASE-RELATED"/>
    <property type="match status" value="1"/>
</dbReference>
<feature type="domain" description="Methyltransferase" evidence="2">
    <location>
        <begin position="79"/>
        <end position="172"/>
    </location>
</feature>
<dbReference type="GO" id="GO:0032259">
    <property type="term" value="P:methylation"/>
    <property type="evidence" value="ECO:0007669"/>
    <property type="project" value="UniProtKB-KW"/>
</dbReference>
<evidence type="ECO:0000259" key="2">
    <source>
        <dbReference type="Pfam" id="PF13649"/>
    </source>
</evidence>
<organism evidence="4">
    <name type="scientific">candidate division WOR-3 bacterium</name>
    <dbReference type="NCBI Taxonomy" id="2052148"/>
    <lineage>
        <taxon>Bacteria</taxon>
        <taxon>Bacteria division WOR-3</taxon>
    </lineage>
</organism>
<dbReference type="EMBL" id="DSLG01000008">
    <property type="protein sequence ID" value="HEA87664.1"/>
    <property type="molecule type" value="Genomic_DNA"/>
</dbReference>
<sequence length="318" mass="36613">MAGNRFENYSGSQLSVQLRHNVERLWQVLQGIRPPKQYVNVEGGGIEQQHDWRLRLHHCANYAAALTILKQENRSLRLLELGCGTGVLSYGLARIMPAEWSLMATDYSRYLIEYARQQYSTPNLVFDCLDVNDISASALKEFDAVLMLELIEHLNCWETRELLHRLGAGLKPASLVVISTPDRSAFPRDHSGYYPHKIEYRYSTLFRFLSGLQNNPFRSFELYQIVAPGIVRAAVRAERRGGYLLNRFAGLVERLSSHQVHFHRYQRRVLSWLSRIFWRLTGGGQKCDITRLLDDFQLTGTDTGDHQLSFSLIAVLRK</sequence>